<feature type="transmembrane region" description="Helical" evidence="1">
    <location>
        <begin position="120"/>
        <end position="142"/>
    </location>
</feature>
<dbReference type="RefSeq" id="WP_091159531.1">
    <property type="nucleotide sequence ID" value="NZ_FNOT01000011.1"/>
</dbReference>
<proteinExistence type="predicted"/>
<evidence type="ECO:0000313" key="2">
    <source>
        <dbReference type="EMBL" id="SDY79288.1"/>
    </source>
</evidence>
<keyword evidence="1" id="KW-0472">Membrane</keyword>
<protein>
    <submittedName>
        <fullName evidence="2">Uncharacterized protein</fullName>
    </submittedName>
</protein>
<feature type="transmembrane region" description="Helical" evidence="1">
    <location>
        <begin position="75"/>
        <end position="100"/>
    </location>
</feature>
<name>A0A1H3MS84_9ACTN</name>
<dbReference type="AlphaFoldDB" id="A0A1H3MS84"/>
<keyword evidence="1" id="KW-0812">Transmembrane</keyword>
<reference evidence="3" key="1">
    <citation type="submission" date="2016-10" db="EMBL/GenBank/DDBJ databases">
        <authorList>
            <person name="Varghese N."/>
            <person name="Submissions S."/>
        </authorList>
    </citation>
    <scope>NUCLEOTIDE SEQUENCE [LARGE SCALE GENOMIC DNA]</scope>
    <source>
        <strain evidence="3">DSM 45422</strain>
    </source>
</reference>
<evidence type="ECO:0000313" key="3">
    <source>
        <dbReference type="Proteomes" id="UP000198921"/>
    </source>
</evidence>
<dbReference type="STRING" id="1137993.SAMN05660209_03743"/>
<dbReference type="Proteomes" id="UP000198921">
    <property type="component" value="Unassembled WGS sequence"/>
</dbReference>
<keyword evidence="1" id="KW-1133">Transmembrane helix</keyword>
<accession>A0A1H3MS84</accession>
<feature type="transmembrane region" description="Helical" evidence="1">
    <location>
        <begin position="45"/>
        <end position="63"/>
    </location>
</feature>
<dbReference type="OrthoDB" id="673341at2"/>
<keyword evidence="3" id="KW-1185">Reference proteome</keyword>
<sequence length="148" mass="15458">MTSTAALRARSDRRSLRTPVAWGVVIGVLQAASPFAFFWLDSGTVYALGLALFATVYIGFAVADGRRHVLAVETAVASAFVVVAAAAVTGSAWLIVAGLAGHGLKDMWQHRTGFVAGTRWWPPFCAAVDFVAAGLIAVAITADLPLLS</sequence>
<feature type="transmembrane region" description="Helical" evidence="1">
    <location>
        <begin position="20"/>
        <end position="39"/>
    </location>
</feature>
<evidence type="ECO:0000256" key="1">
    <source>
        <dbReference type="SAM" id="Phobius"/>
    </source>
</evidence>
<dbReference type="EMBL" id="FNOT01000011">
    <property type="protein sequence ID" value="SDY79288.1"/>
    <property type="molecule type" value="Genomic_DNA"/>
</dbReference>
<organism evidence="2 3">
    <name type="scientific">Geodermatophilus africanus</name>
    <dbReference type="NCBI Taxonomy" id="1137993"/>
    <lineage>
        <taxon>Bacteria</taxon>
        <taxon>Bacillati</taxon>
        <taxon>Actinomycetota</taxon>
        <taxon>Actinomycetes</taxon>
        <taxon>Geodermatophilales</taxon>
        <taxon>Geodermatophilaceae</taxon>
        <taxon>Geodermatophilus</taxon>
    </lineage>
</organism>
<gene>
    <name evidence="2" type="ORF">SAMN05660209_03743</name>
</gene>